<feature type="transmembrane region" description="Helical" evidence="1">
    <location>
        <begin position="47"/>
        <end position="71"/>
    </location>
</feature>
<organism evidence="4 5">
    <name type="scientific">Anaerosalibacter bizertensis</name>
    <dbReference type="NCBI Taxonomy" id="932217"/>
    <lineage>
        <taxon>Bacteria</taxon>
        <taxon>Bacillati</taxon>
        <taxon>Bacillota</taxon>
        <taxon>Tissierellia</taxon>
        <taxon>Tissierellales</taxon>
        <taxon>Sporanaerobacteraceae</taxon>
        <taxon>Anaerosalibacter</taxon>
    </lineage>
</organism>
<dbReference type="InterPro" id="IPR002550">
    <property type="entry name" value="CNNM"/>
</dbReference>
<reference evidence="4 5" key="1">
    <citation type="submission" date="2019-08" db="EMBL/GenBank/DDBJ databases">
        <title>In-depth cultivation of the pig gut microbiome towards novel bacterial diversity and tailored functional studies.</title>
        <authorList>
            <person name="Wylensek D."/>
            <person name="Hitch T.C.A."/>
            <person name="Clavel T."/>
        </authorList>
    </citation>
    <scope>NUCLEOTIDE SEQUENCE [LARGE SCALE GENOMIC DNA]</scope>
    <source>
        <strain evidence="4 5">Med78-601-WT-4W-RMD-3</strain>
    </source>
</reference>
<feature type="transmembrane region" description="Helical" evidence="1">
    <location>
        <begin position="16"/>
        <end position="35"/>
    </location>
</feature>
<gene>
    <name evidence="4" type="ORF">FYJ27_03930</name>
    <name evidence="3" type="ORF">L0P62_02160</name>
</gene>
<evidence type="ECO:0000313" key="6">
    <source>
        <dbReference type="Proteomes" id="UP001108123"/>
    </source>
</evidence>
<sequence length="195" mass="21623">MRRKSDDAISHKQTKKWVIVISVWTFVMAIFFSLITEKLMKNLDVFFAFIILIIIILLGILFDIIGIAVTASDEKPFHSMAANKVEEAKHAIKLIKNAGQVSNFCNDVIGDISGIVSGSAGTIIIYNLINKYNIKNGTILSIIITALIASFTVGGKAVGKEIAINNSEKIIFKMAKVLNFLENNFKIKLFKNQTK</sequence>
<keyword evidence="6" id="KW-1185">Reference proteome</keyword>
<accession>A0A844FG03</accession>
<dbReference type="AlphaFoldDB" id="A0A844FG03"/>
<dbReference type="Proteomes" id="UP001108123">
    <property type="component" value="Unassembled WGS sequence"/>
</dbReference>
<evidence type="ECO:0000313" key="5">
    <source>
        <dbReference type="Proteomes" id="UP000462760"/>
    </source>
</evidence>
<keyword evidence="1" id="KW-1133">Transmembrane helix</keyword>
<keyword evidence="1" id="KW-0472">Membrane</keyword>
<proteinExistence type="predicted"/>
<evidence type="ECO:0000313" key="3">
    <source>
        <dbReference type="EMBL" id="MCG4564241.1"/>
    </source>
</evidence>
<feature type="domain" description="CNNM transmembrane" evidence="2">
    <location>
        <begin position="50"/>
        <end position="181"/>
    </location>
</feature>
<dbReference type="EMBL" id="JAKNID010000004">
    <property type="protein sequence ID" value="MCG4564241.1"/>
    <property type="molecule type" value="Genomic_DNA"/>
</dbReference>
<dbReference type="RefSeq" id="WP_154483480.1">
    <property type="nucleotide sequence ID" value="NZ_JAHLOA010000004.1"/>
</dbReference>
<evidence type="ECO:0000256" key="1">
    <source>
        <dbReference type="SAM" id="Phobius"/>
    </source>
</evidence>
<dbReference type="Pfam" id="PF01595">
    <property type="entry name" value="CNNM"/>
    <property type="match status" value="1"/>
</dbReference>
<dbReference type="Proteomes" id="UP000462760">
    <property type="component" value="Unassembled WGS sequence"/>
</dbReference>
<protein>
    <recommendedName>
        <fullName evidence="2">CNNM transmembrane domain-containing protein</fullName>
    </recommendedName>
</protein>
<comment type="caution">
    <text evidence="4">The sequence shown here is derived from an EMBL/GenBank/DDBJ whole genome shotgun (WGS) entry which is preliminary data.</text>
</comment>
<evidence type="ECO:0000313" key="4">
    <source>
        <dbReference type="EMBL" id="MSS42882.1"/>
    </source>
</evidence>
<evidence type="ECO:0000259" key="2">
    <source>
        <dbReference type="Pfam" id="PF01595"/>
    </source>
</evidence>
<name>A0A844FG03_9FIRM</name>
<reference evidence="3" key="2">
    <citation type="submission" date="2022-01" db="EMBL/GenBank/DDBJ databases">
        <title>Collection of gut derived symbiotic bacterial strains cultured from healthy donors.</title>
        <authorList>
            <person name="Lin H."/>
            <person name="Kohout C."/>
            <person name="Waligurski E."/>
            <person name="Pamer E.G."/>
        </authorList>
    </citation>
    <scope>NUCLEOTIDE SEQUENCE</scope>
    <source>
        <strain evidence="3">MSK.14.39</strain>
    </source>
</reference>
<dbReference type="OrthoDB" id="2111373at2"/>
<keyword evidence="1" id="KW-0812">Transmembrane</keyword>
<dbReference type="EMBL" id="VULR01000004">
    <property type="protein sequence ID" value="MSS42882.1"/>
    <property type="molecule type" value="Genomic_DNA"/>
</dbReference>